<dbReference type="PANTHER" id="PTHR43591">
    <property type="entry name" value="METHYLTRANSFERASE"/>
    <property type="match status" value="1"/>
</dbReference>
<accession>A0AAD7X9U0</accession>
<evidence type="ECO:0000259" key="1">
    <source>
        <dbReference type="Pfam" id="PF08242"/>
    </source>
</evidence>
<feature type="domain" description="Methyltransferase type 12" evidence="1">
    <location>
        <begin position="61"/>
        <end position="168"/>
    </location>
</feature>
<name>A0AAD7X9U0_9APHY</name>
<dbReference type="InterPro" id="IPR029063">
    <property type="entry name" value="SAM-dependent_MTases_sf"/>
</dbReference>
<dbReference type="CDD" id="cd02440">
    <property type="entry name" value="AdoMet_MTases"/>
    <property type="match status" value="1"/>
</dbReference>
<proteinExistence type="predicted"/>
<evidence type="ECO:0000313" key="2">
    <source>
        <dbReference type="EMBL" id="KAJ8468790.1"/>
    </source>
</evidence>
<keyword evidence="3" id="KW-1185">Reference proteome</keyword>
<dbReference type="Gene3D" id="3.40.50.150">
    <property type="entry name" value="Vaccinia Virus protein VP39"/>
    <property type="match status" value="1"/>
</dbReference>
<dbReference type="EMBL" id="JAPEVG010000321">
    <property type="protein sequence ID" value="KAJ8468790.1"/>
    <property type="molecule type" value="Genomic_DNA"/>
</dbReference>
<organism evidence="2 3">
    <name type="scientific">Trametes cubensis</name>
    <dbReference type="NCBI Taxonomy" id="1111947"/>
    <lineage>
        <taxon>Eukaryota</taxon>
        <taxon>Fungi</taxon>
        <taxon>Dikarya</taxon>
        <taxon>Basidiomycota</taxon>
        <taxon>Agaricomycotina</taxon>
        <taxon>Agaricomycetes</taxon>
        <taxon>Polyporales</taxon>
        <taxon>Polyporaceae</taxon>
        <taxon>Trametes</taxon>
    </lineage>
</organism>
<dbReference type="SUPFAM" id="SSF53335">
    <property type="entry name" value="S-adenosyl-L-methionine-dependent methyltransferases"/>
    <property type="match status" value="1"/>
</dbReference>
<dbReference type="Proteomes" id="UP001215151">
    <property type="component" value="Unassembled WGS sequence"/>
</dbReference>
<protein>
    <recommendedName>
        <fullName evidence="1">Methyltransferase type 12 domain-containing protein</fullName>
    </recommendedName>
</protein>
<sequence length="332" mass="36822">MATSVLPSADNVIPPKSLYIIPAETPEKKRLATQYVFKRALYEWNSPIPPVTDVSRLSNVLDVAAGTCAWTFDFASLPGVSERLAENADNRLRLYACDIETRFFPEKALTDRLGITTFQQDATEPFPENLREKFDLVHVSFLFLCLTKEGWQKALQHFYDVLKPGGILMLDEADPIVYSHPSSVPAEDASGHDLEKALNDTTWVGKANRIYTGMALENGFFTDLTYRFPELLGAAGFEVRYAKRAIAPAGPHCRSLLSESDAAELGEFTVENLVFIFRHLAAALFAKGRLRNPDGTLVETEEARDSMMADVAEGLRREGGVSIGRCLIAKKV</sequence>
<dbReference type="InterPro" id="IPR013217">
    <property type="entry name" value="Methyltransf_12"/>
</dbReference>
<gene>
    <name evidence="2" type="ORF">ONZ51_g9422</name>
</gene>
<reference evidence="2" key="1">
    <citation type="submission" date="2022-11" db="EMBL/GenBank/DDBJ databases">
        <title>Genome Sequence of Cubamyces cubensis.</title>
        <authorList>
            <person name="Buettner E."/>
        </authorList>
    </citation>
    <scope>NUCLEOTIDE SEQUENCE</scope>
    <source>
        <strain evidence="2">MPL-01</strain>
    </source>
</reference>
<comment type="caution">
    <text evidence="2">The sequence shown here is derived from an EMBL/GenBank/DDBJ whole genome shotgun (WGS) entry which is preliminary data.</text>
</comment>
<dbReference type="AlphaFoldDB" id="A0AAD7X9U0"/>
<evidence type="ECO:0000313" key="3">
    <source>
        <dbReference type="Proteomes" id="UP001215151"/>
    </source>
</evidence>
<dbReference type="Pfam" id="PF08242">
    <property type="entry name" value="Methyltransf_12"/>
    <property type="match status" value="1"/>
</dbReference>